<dbReference type="AlphaFoldDB" id="A0A2G8RXT7"/>
<keyword evidence="2" id="KW-1133">Transmembrane helix</keyword>
<evidence type="ECO:0000313" key="3">
    <source>
        <dbReference type="EMBL" id="PIL26330.1"/>
    </source>
</evidence>
<feature type="transmembrane region" description="Helical" evidence="2">
    <location>
        <begin position="35"/>
        <end position="60"/>
    </location>
</feature>
<keyword evidence="2" id="KW-0472">Membrane</keyword>
<proteinExistence type="predicted"/>
<sequence>MSSSDPVTSVSSSLSSTRASDPLASFPQIPVDNTLGAWFIGAFFSVFLSGITYLQAYQYWRAFPKDHRSLKIWVVIAMYSLMSTPLFVRVLIQGHSVLETFSTILVLHTSYHYAVTLFWDPAAVLSSPPVWQASSFRSSNLFCVVLTLRFKVCSALTGNWVCDCLDFAMYRFTSSFFARRVWIMSPKFRPVVISVMLLMLGYIACFIVLSIRMFRVNSIPDLFKFSVWLFYHN</sequence>
<protein>
    <submittedName>
        <fullName evidence="3">Uncharacterized protein</fullName>
    </submittedName>
</protein>
<comment type="caution">
    <text evidence="3">The sequence shown here is derived from an EMBL/GenBank/DDBJ whole genome shotgun (WGS) entry which is preliminary data.</text>
</comment>
<feature type="transmembrane region" description="Helical" evidence="2">
    <location>
        <begin position="72"/>
        <end position="92"/>
    </location>
</feature>
<keyword evidence="4" id="KW-1185">Reference proteome</keyword>
<dbReference type="EMBL" id="AYKW01000045">
    <property type="protein sequence ID" value="PIL26330.1"/>
    <property type="molecule type" value="Genomic_DNA"/>
</dbReference>
<evidence type="ECO:0000313" key="4">
    <source>
        <dbReference type="Proteomes" id="UP000230002"/>
    </source>
</evidence>
<name>A0A2G8RXT7_9APHY</name>
<dbReference type="OrthoDB" id="2535105at2759"/>
<gene>
    <name evidence="3" type="ORF">GSI_12086</name>
</gene>
<feature type="region of interest" description="Disordered" evidence="1">
    <location>
        <begin position="1"/>
        <end position="22"/>
    </location>
</feature>
<accession>A0A2G8RXT7</accession>
<evidence type="ECO:0000256" key="1">
    <source>
        <dbReference type="SAM" id="MobiDB-lite"/>
    </source>
</evidence>
<feature type="transmembrane region" description="Helical" evidence="2">
    <location>
        <begin position="191"/>
        <end position="214"/>
    </location>
</feature>
<evidence type="ECO:0000256" key="2">
    <source>
        <dbReference type="SAM" id="Phobius"/>
    </source>
</evidence>
<dbReference type="STRING" id="1077348.A0A2G8RXT7"/>
<reference evidence="3 4" key="1">
    <citation type="journal article" date="2015" name="Sci. Rep.">
        <title>Chromosome-level genome map provides insights into diverse defense mechanisms in the medicinal fungus Ganoderma sinense.</title>
        <authorList>
            <person name="Zhu Y."/>
            <person name="Xu J."/>
            <person name="Sun C."/>
            <person name="Zhou S."/>
            <person name="Xu H."/>
            <person name="Nelson D.R."/>
            <person name="Qian J."/>
            <person name="Song J."/>
            <person name="Luo H."/>
            <person name="Xiang L."/>
            <person name="Li Y."/>
            <person name="Xu Z."/>
            <person name="Ji A."/>
            <person name="Wang L."/>
            <person name="Lu S."/>
            <person name="Hayward A."/>
            <person name="Sun W."/>
            <person name="Li X."/>
            <person name="Schwartz D.C."/>
            <person name="Wang Y."/>
            <person name="Chen S."/>
        </authorList>
    </citation>
    <scope>NUCLEOTIDE SEQUENCE [LARGE SCALE GENOMIC DNA]</scope>
    <source>
        <strain evidence="3 4">ZZ0214-1</strain>
    </source>
</reference>
<dbReference type="Proteomes" id="UP000230002">
    <property type="component" value="Unassembled WGS sequence"/>
</dbReference>
<organism evidence="3 4">
    <name type="scientific">Ganoderma sinense ZZ0214-1</name>
    <dbReference type="NCBI Taxonomy" id="1077348"/>
    <lineage>
        <taxon>Eukaryota</taxon>
        <taxon>Fungi</taxon>
        <taxon>Dikarya</taxon>
        <taxon>Basidiomycota</taxon>
        <taxon>Agaricomycotina</taxon>
        <taxon>Agaricomycetes</taxon>
        <taxon>Polyporales</taxon>
        <taxon>Polyporaceae</taxon>
        <taxon>Ganoderma</taxon>
    </lineage>
</organism>
<keyword evidence="2" id="KW-0812">Transmembrane</keyword>